<organism evidence="4 5">
    <name type="scientific">Corynebacterium imitans</name>
    <dbReference type="NCBI Taxonomy" id="156978"/>
    <lineage>
        <taxon>Bacteria</taxon>
        <taxon>Bacillati</taxon>
        <taxon>Actinomycetota</taxon>
        <taxon>Actinomycetes</taxon>
        <taxon>Mycobacteriales</taxon>
        <taxon>Corynebacteriaceae</taxon>
        <taxon>Corynebacterium</taxon>
    </lineage>
</organism>
<dbReference type="SUPFAM" id="SSF54637">
    <property type="entry name" value="Thioesterase/thiol ester dehydrase-isomerase"/>
    <property type="match status" value="1"/>
</dbReference>
<dbReference type="EC" id="3.1.2.-" evidence="4"/>
<dbReference type="PANTHER" id="PTHR43240">
    <property type="entry name" value="1,4-DIHYDROXY-2-NAPHTHOYL-COA THIOESTERASE 1"/>
    <property type="match status" value="1"/>
</dbReference>
<dbReference type="AlphaFoldDB" id="A0A239ZN31"/>
<dbReference type="EMBL" id="LT906467">
    <property type="protein sequence ID" value="SNV71956.1"/>
    <property type="molecule type" value="Genomic_DNA"/>
</dbReference>
<dbReference type="Gene3D" id="3.10.129.10">
    <property type="entry name" value="Hotdog Thioesterase"/>
    <property type="match status" value="1"/>
</dbReference>
<feature type="domain" description="Thioesterase" evidence="3">
    <location>
        <begin position="70"/>
        <end position="140"/>
    </location>
</feature>
<evidence type="ECO:0000256" key="2">
    <source>
        <dbReference type="ARBA" id="ARBA00022801"/>
    </source>
</evidence>
<evidence type="ECO:0000259" key="3">
    <source>
        <dbReference type="Pfam" id="PF03061"/>
    </source>
</evidence>
<dbReference type="PANTHER" id="PTHR43240:SF5">
    <property type="entry name" value="1,4-DIHYDROXY-2-NAPHTHOYL-COA THIOESTERASE 1"/>
    <property type="match status" value="1"/>
</dbReference>
<dbReference type="Proteomes" id="UP000215374">
    <property type="component" value="Chromosome 1"/>
</dbReference>
<dbReference type="GO" id="GO:0005829">
    <property type="term" value="C:cytosol"/>
    <property type="evidence" value="ECO:0007669"/>
    <property type="project" value="TreeGrafter"/>
</dbReference>
<protein>
    <submittedName>
        <fullName evidence="4">Uncharacterized protein, possibly involved in aromatic compounds catabolism</fullName>
        <ecNumber evidence="4">3.1.2.-</ecNumber>
    </submittedName>
</protein>
<evidence type="ECO:0000313" key="4">
    <source>
        <dbReference type="EMBL" id="SNV71956.1"/>
    </source>
</evidence>
<sequence>MSAHQERQAGLPSRFAREVLHTPLDSDELRAINEQRGGFGAHIGLVTTSCSADRATGYVEVGPQLLQVTGVVNGGVYASIGETLGSIGAIAAAGRPAVGMSNYTDLLGSVAEGRIEAEALPVHTGKRTHLWRVEQRAGGRLVAVTNLKLMLIDAP</sequence>
<gene>
    <name evidence="4" type="ORF">SAMEA4535761_01306</name>
</gene>
<dbReference type="NCBIfam" id="TIGR00369">
    <property type="entry name" value="unchar_dom_1"/>
    <property type="match status" value="1"/>
</dbReference>
<comment type="similarity">
    <text evidence="1">Belongs to the thioesterase PaaI family.</text>
</comment>
<dbReference type="GO" id="GO:0061522">
    <property type="term" value="F:1,4-dihydroxy-2-naphthoyl-CoA thioesterase activity"/>
    <property type="evidence" value="ECO:0007669"/>
    <property type="project" value="TreeGrafter"/>
</dbReference>
<keyword evidence="2 4" id="KW-0378">Hydrolase</keyword>
<dbReference type="Pfam" id="PF03061">
    <property type="entry name" value="4HBT"/>
    <property type="match status" value="1"/>
</dbReference>
<dbReference type="InterPro" id="IPR003736">
    <property type="entry name" value="PAAI_dom"/>
</dbReference>
<dbReference type="InterPro" id="IPR006683">
    <property type="entry name" value="Thioestr_dom"/>
</dbReference>
<dbReference type="InterPro" id="IPR029069">
    <property type="entry name" value="HotDog_dom_sf"/>
</dbReference>
<proteinExistence type="inferred from homology"/>
<dbReference type="RefSeq" id="WP_051904845.1">
    <property type="nucleotide sequence ID" value="NZ_CP009211.1"/>
</dbReference>
<evidence type="ECO:0000313" key="5">
    <source>
        <dbReference type="Proteomes" id="UP000215374"/>
    </source>
</evidence>
<name>A0A239ZN31_9CORY</name>
<evidence type="ECO:0000256" key="1">
    <source>
        <dbReference type="ARBA" id="ARBA00008324"/>
    </source>
</evidence>
<reference evidence="4 5" key="1">
    <citation type="submission" date="2017-06" db="EMBL/GenBank/DDBJ databases">
        <authorList>
            <consortium name="Pathogen Informatics"/>
        </authorList>
    </citation>
    <scope>NUCLEOTIDE SEQUENCE [LARGE SCALE GENOMIC DNA]</scope>
    <source>
        <strain evidence="4 5">NCTC13015</strain>
    </source>
</reference>
<dbReference type="CDD" id="cd03443">
    <property type="entry name" value="PaaI_thioesterase"/>
    <property type="match status" value="1"/>
</dbReference>
<accession>A0A239ZN31</accession>
<dbReference type="OrthoDB" id="9798208at2"/>